<evidence type="ECO:0000313" key="1">
    <source>
        <dbReference type="EMBL" id="CAG6755041.1"/>
    </source>
</evidence>
<protein>
    <submittedName>
        <fullName evidence="1">Uncharacterized protein</fullName>
    </submittedName>
</protein>
<accession>A0A8D8ZXP7</accession>
<name>A0A8D8ZXP7_9HEMI</name>
<organism evidence="1">
    <name type="scientific">Cacopsylla melanoneura</name>
    <dbReference type="NCBI Taxonomy" id="428564"/>
    <lineage>
        <taxon>Eukaryota</taxon>
        <taxon>Metazoa</taxon>
        <taxon>Ecdysozoa</taxon>
        <taxon>Arthropoda</taxon>
        <taxon>Hexapoda</taxon>
        <taxon>Insecta</taxon>
        <taxon>Pterygota</taxon>
        <taxon>Neoptera</taxon>
        <taxon>Paraneoptera</taxon>
        <taxon>Hemiptera</taxon>
        <taxon>Sternorrhyncha</taxon>
        <taxon>Psylloidea</taxon>
        <taxon>Psyllidae</taxon>
        <taxon>Psyllinae</taxon>
        <taxon>Cacopsylla</taxon>
    </lineage>
</organism>
<dbReference type="EMBL" id="HBUF01540878">
    <property type="protein sequence ID" value="CAG6755036.1"/>
    <property type="molecule type" value="Transcribed_RNA"/>
</dbReference>
<reference evidence="1" key="1">
    <citation type="submission" date="2021-05" db="EMBL/GenBank/DDBJ databases">
        <authorList>
            <person name="Alioto T."/>
            <person name="Alioto T."/>
            <person name="Gomez Garrido J."/>
        </authorList>
    </citation>
    <scope>NUCLEOTIDE SEQUENCE</scope>
</reference>
<proteinExistence type="predicted"/>
<sequence>MFSSQGDTYRYHALISQESHTLRETVVTENGKVIPEPTGSIDSDSVSQFYPLPRDFFVDIKQNRPLRLKRKLYEFYHHQVLCSLNSVPDIPSHVQLRGVSQNGDHSFHSRTVRHLLHSDHGL</sequence>
<dbReference type="EMBL" id="HBUF01540880">
    <property type="protein sequence ID" value="CAG6755041.1"/>
    <property type="molecule type" value="Transcribed_RNA"/>
</dbReference>
<dbReference type="AlphaFoldDB" id="A0A8D8ZXP7"/>